<evidence type="ECO:0000259" key="5">
    <source>
        <dbReference type="PROSITE" id="PS51898"/>
    </source>
</evidence>
<dbReference type="SUPFAM" id="SSF56349">
    <property type="entry name" value="DNA breaking-rejoining enzymes"/>
    <property type="match status" value="1"/>
</dbReference>
<feature type="domain" description="Tyr recombinase" evidence="5">
    <location>
        <begin position="301"/>
        <end position="506"/>
    </location>
</feature>
<dbReference type="InterPro" id="IPR004107">
    <property type="entry name" value="Integrase_SAM-like_N"/>
</dbReference>
<dbReference type="Gene3D" id="1.10.150.130">
    <property type="match status" value="1"/>
</dbReference>
<dbReference type="InterPro" id="IPR002104">
    <property type="entry name" value="Integrase_catalytic"/>
</dbReference>
<dbReference type="Proteomes" id="UP000598467">
    <property type="component" value="Unassembled WGS sequence"/>
</dbReference>
<evidence type="ECO:0000256" key="3">
    <source>
        <dbReference type="ARBA" id="ARBA00023125"/>
    </source>
</evidence>
<protein>
    <submittedName>
        <fullName evidence="6">Tyrosine-type recombinase/integrase</fullName>
    </submittedName>
</protein>
<dbReference type="PANTHER" id="PTHR30349:SF41">
    <property type="entry name" value="INTEGRASE_RECOMBINASE PROTEIN MJ0367-RELATED"/>
    <property type="match status" value="1"/>
</dbReference>
<dbReference type="AlphaFoldDB" id="A0A926P6E2"/>
<organism evidence="6 7">
    <name type="scientific">Roseibium aggregatum</name>
    <dbReference type="NCBI Taxonomy" id="187304"/>
    <lineage>
        <taxon>Bacteria</taxon>
        <taxon>Pseudomonadati</taxon>
        <taxon>Pseudomonadota</taxon>
        <taxon>Alphaproteobacteria</taxon>
        <taxon>Hyphomicrobiales</taxon>
        <taxon>Stappiaceae</taxon>
        <taxon>Roseibium</taxon>
    </lineage>
</organism>
<keyword evidence="3" id="KW-0238">DNA-binding</keyword>
<sequence length="513" mass="57783">MGVPKELRDLIGKRELIKALGGDRQVALRALPEVIAGFNRQIDDARERLQTGSPARQPPAFCPLTIEEIAARHYREQLELDEEFRDLSSEYSNSLIDDQHINKIKEIASAKANNDLISNLLGNAIERYRTHGFHDFPAGSPSWRRLARFIAHAELEALHRTCERDEAKLEITHPQWALDHLPNPTKQFQEQTTSEKQPEETSIRALFKLCRKAKTGSDGDGRTTEAYTRPIESLIEFLGSDNVTAITNRKISKWLSHLQFEQGLAPKTINSRYLSAVKSTLKWAGNHGYIDPIAITASVTVPKKRLNREKGYNADEAAKVLQFAFNYQRPKETRESIQLSAAKRWAPWLAHFTGARIGEITQLRKQDILQKDGIPYLRITPDAGTTKTGHYRDVPLHRQLIDQGFLKFVEDTEQGPLFYPKREGKQDPVKSAETISNRVAKWIKGAGLVPAEVAPLHGFRHAFKTNARIHGLSDRIADAIQGHAGRTAGDDYGDVTIAVRKREIDKLPDVSIA</sequence>
<dbReference type="EMBL" id="JABFCZ010000035">
    <property type="protein sequence ID" value="MBD1549326.1"/>
    <property type="molecule type" value="Genomic_DNA"/>
</dbReference>
<evidence type="ECO:0000256" key="1">
    <source>
        <dbReference type="ARBA" id="ARBA00008857"/>
    </source>
</evidence>
<comment type="caution">
    <text evidence="6">The sequence shown here is derived from an EMBL/GenBank/DDBJ whole genome shotgun (WGS) entry which is preliminary data.</text>
</comment>
<dbReference type="GO" id="GO:0006310">
    <property type="term" value="P:DNA recombination"/>
    <property type="evidence" value="ECO:0007669"/>
    <property type="project" value="UniProtKB-KW"/>
</dbReference>
<dbReference type="Pfam" id="PF00589">
    <property type="entry name" value="Phage_integrase"/>
    <property type="match status" value="1"/>
</dbReference>
<name>A0A926P6E2_9HYPH</name>
<dbReference type="InterPro" id="IPR050090">
    <property type="entry name" value="Tyrosine_recombinase_XerCD"/>
</dbReference>
<comment type="similarity">
    <text evidence="1">Belongs to the 'phage' integrase family.</text>
</comment>
<evidence type="ECO:0000256" key="2">
    <source>
        <dbReference type="ARBA" id="ARBA00022908"/>
    </source>
</evidence>
<dbReference type="PROSITE" id="PS51898">
    <property type="entry name" value="TYR_RECOMBINASE"/>
    <property type="match status" value="1"/>
</dbReference>
<dbReference type="InterPro" id="IPR010998">
    <property type="entry name" value="Integrase_recombinase_N"/>
</dbReference>
<evidence type="ECO:0000313" key="7">
    <source>
        <dbReference type="Proteomes" id="UP000598467"/>
    </source>
</evidence>
<proteinExistence type="inferred from homology"/>
<evidence type="ECO:0000313" key="6">
    <source>
        <dbReference type="EMBL" id="MBD1549326.1"/>
    </source>
</evidence>
<dbReference type="GO" id="GO:0015074">
    <property type="term" value="P:DNA integration"/>
    <property type="evidence" value="ECO:0007669"/>
    <property type="project" value="UniProtKB-KW"/>
</dbReference>
<accession>A0A926P6E2</accession>
<dbReference type="InterPro" id="IPR013762">
    <property type="entry name" value="Integrase-like_cat_sf"/>
</dbReference>
<keyword evidence="2" id="KW-0229">DNA integration</keyword>
<dbReference type="Gene3D" id="1.10.443.10">
    <property type="entry name" value="Intergrase catalytic core"/>
    <property type="match status" value="1"/>
</dbReference>
<evidence type="ECO:0000256" key="4">
    <source>
        <dbReference type="ARBA" id="ARBA00023172"/>
    </source>
</evidence>
<reference evidence="6" key="1">
    <citation type="submission" date="2020-05" db="EMBL/GenBank/DDBJ databases">
        <title>Identification of trans-AT polyketide cluster in two marine bacteria, producers of a novel glutaramide-containing polyketide sesbanimide D and analogs.</title>
        <authorList>
            <person name="Kacar D."/>
            <person name="Rodriguez P."/>
            <person name="Canedo L."/>
            <person name="Gonzalez E."/>
            <person name="Galan B."/>
            <person name="De La Calle F."/>
            <person name="Garcia J.L."/>
        </authorList>
    </citation>
    <scope>NUCLEOTIDE SEQUENCE</scope>
    <source>
        <strain evidence="6">PHM038</strain>
    </source>
</reference>
<dbReference type="PANTHER" id="PTHR30349">
    <property type="entry name" value="PHAGE INTEGRASE-RELATED"/>
    <property type="match status" value="1"/>
</dbReference>
<dbReference type="Pfam" id="PF13495">
    <property type="entry name" value="Phage_int_SAM_4"/>
    <property type="match status" value="1"/>
</dbReference>
<dbReference type="InterPro" id="IPR011010">
    <property type="entry name" value="DNA_brk_join_enz"/>
</dbReference>
<gene>
    <name evidence="6" type="ORF">HK439_23955</name>
</gene>
<dbReference type="GO" id="GO:0003677">
    <property type="term" value="F:DNA binding"/>
    <property type="evidence" value="ECO:0007669"/>
    <property type="project" value="UniProtKB-KW"/>
</dbReference>
<keyword evidence="4" id="KW-0233">DNA recombination</keyword>